<evidence type="ECO:0000256" key="4">
    <source>
        <dbReference type="SAM" id="MobiDB-lite"/>
    </source>
</evidence>
<dbReference type="GO" id="GO:0004659">
    <property type="term" value="F:prenyltransferase activity"/>
    <property type="evidence" value="ECO:0007669"/>
    <property type="project" value="InterPro"/>
</dbReference>
<keyword evidence="2" id="KW-0479">Metal-binding</keyword>
<evidence type="ECO:0000256" key="2">
    <source>
        <dbReference type="ARBA" id="ARBA00022723"/>
    </source>
</evidence>
<dbReference type="AlphaFoldDB" id="A0AA40AY33"/>
<dbReference type="GO" id="GO:0043386">
    <property type="term" value="P:mycotoxin biosynthetic process"/>
    <property type="evidence" value="ECO:0007669"/>
    <property type="project" value="UniProtKB-ARBA"/>
</dbReference>
<evidence type="ECO:0000256" key="3">
    <source>
        <dbReference type="ARBA" id="ARBA00022842"/>
    </source>
</evidence>
<name>A0AA40AY33_9PEZI</name>
<dbReference type="Proteomes" id="UP001172102">
    <property type="component" value="Unassembled WGS sequence"/>
</dbReference>
<evidence type="ECO:0000313" key="6">
    <source>
        <dbReference type="Proteomes" id="UP001172102"/>
    </source>
</evidence>
<keyword evidence="6" id="KW-1185">Reference proteome</keyword>
<proteinExistence type="predicted"/>
<gene>
    <name evidence="5" type="ORF">B0H67DRAFT_606824</name>
</gene>
<keyword evidence="3" id="KW-0460">Magnesium</keyword>
<dbReference type="InterPro" id="IPR000092">
    <property type="entry name" value="Polyprenyl_synt"/>
</dbReference>
<dbReference type="SUPFAM" id="SSF48576">
    <property type="entry name" value="Terpenoid synthases"/>
    <property type="match status" value="2"/>
</dbReference>
<dbReference type="GO" id="GO:0046165">
    <property type="term" value="P:alcohol biosynthetic process"/>
    <property type="evidence" value="ECO:0007669"/>
    <property type="project" value="UniProtKB-ARBA"/>
</dbReference>
<dbReference type="GO" id="GO:0008299">
    <property type="term" value="P:isoprenoid biosynthetic process"/>
    <property type="evidence" value="ECO:0007669"/>
    <property type="project" value="InterPro"/>
</dbReference>
<evidence type="ECO:0000256" key="1">
    <source>
        <dbReference type="ARBA" id="ARBA00022679"/>
    </source>
</evidence>
<dbReference type="Pfam" id="PF00348">
    <property type="entry name" value="polyprenyl_synt"/>
    <property type="match status" value="1"/>
</dbReference>
<dbReference type="Gene3D" id="1.10.600.10">
    <property type="entry name" value="Farnesyl Diphosphate Synthase"/>
    <property type="match status" value="2"/>
</dbReference>
<dbReference type="EMBL" id="JAUKUA010000002">
    <property type="protein sequence ID" value="KAK0724127.1"/>
    <property type="molecule type" value="Genomic_DNA"/>
</dbReference>
<sequence length="725" mass="81347">MEFLYSSVLDPSTYDAAAGGLLDGVQVRVHNDRLLEDLGIMRAQQDWREHVSSLNDYKGCLHPRHSFASILVPECLPDRLEVIGYATEYGFLQDDVFENDNEGADALHDMQEGFQDMSTDGSRQEKQSAARKLQSRMILEMVSIDRERASTAFKSWSKFLEEGGGSGSAAAFSNMADYVKFRIHDIGHLVFGSILKFGRAITISDEEDQACADLLRPAWVVLGLTNDLFSWELEQRDAIRRGRSFVSNALWVLMQEHKIDLESAKEVCCQLIRANFGWYEDTVKAAKEQNTYSADLTRYLDGWLHLIAGNIVWSATCPRYNPGERYTAQQMDWMANGISKHLQDEIRNSATKTPREQSKWERNGHTSNGEPHTTIPVTNGRRGLKEVSPGQLTALLNGNHGVDSSRQTSADRHLNDILRDKHLPPLNSKVIEAPWKYITSLPGKGVRGKVIYALNTWYQVPEASVDTIKNIIDLLHDASLMLDDVEDSSILRRGKPATHTVFGIAQTINSSGYLISEALDVALRLGNAECLRIVLEETKALYIGQSLDLYWKENLSCPSIAEYIKMLDAKTGTLIRMLARLLEAVSPLSQKPDLHSLTIILGRCYALRDDYNNLASAEYTQKKGFCEDLDEGKYSMPIIHALSTLPEDQCLILRNLLTQRRVNGKSTPAHKQMILGMLQAAGSLEYTLSAIRLLQAELERELEAAEAETGVDNWELRVVVELVKV</sequence>
<keyword evidence="1" id="KW-0808">Transferase</keyword>
<dbReference type="PROSITE" id="PS00723">
    <property type="entry name" value="POLYPRENYL_SYNTHASE_1"/>
    <property type="match status" value="1"/>
</dbReference>
<feature type="compositionally biased region" description="Polar residues" evidence="4">
    <location>
        <begin position="365"/>
        <end position="377"/>
    </location>
</feature>
<dbReference type="PANTHER" id="PTHR12001">
    <property type="entry name" value="GERANYLGERANYL PYROPHOSPHATE SYNTHASE"/>
    <property type="match status" value="1"/>
</dbReference>
<dbReference type="InterPro" id="IPR033749">
    <property type="entry name" value="Polyprenyl_synt_CS"/>
</dbReference>
<organism evidence="5 6">
    <name type="scientific">Lasiosphaeris hirsuta</name>
    <dbReference type="NCBI Taxonomy" id="260670"/>
    <lineage>
        <taxon>Eukaryota</taxon>
        <taxon>Fungi</taxon>
        <taxon>Dikarya</taxon>
        <taxon>Ascomycota</taxon>
        <taxon>Pezizomycotina</taxon>
        <taxon>Sordariomycetes</taxon>
        <taxon>Sordariomycetidae</taxon>
        <taxon>Sordariales</taxon>
        <taxon>Lasiosphaeriaceae</taxon>
        <taxon>Lasiosphaeris</taxon>
    </lineage>
</organism>
<comment type="caution">
    <text evidence="5">The sequence shown here is derived from an EMBL/GenBank/DDBJ whole genome shotgun (WGS) entry which is preliminary data.</text>
</comment>
<accession>A0AA40AY33</accession>
<dbReference type="InterPro" id="IPR008949">
    <property type="entry name" value="Isoprenoid_synthase_dom_sf"/>
</dbReference>
<reference evidence="5" key="1">
    <citation type="submission" date="2023-06" db="EMBL/GenBank/DDBJ databases">
        <title>Genome-scale phylogeny and comparative genomics of the fungal order Sordariales.</title>
        <authorList>
            <consortium name="Lawrence Berkeley National Laboratory"/>
            <person name="Hensen N."/>
            <person name="Bonometti L."/>
            <person name="Westerberg I."/>
            <person name="Brannstrom I.O."/>
            <person name="Guillou S."/>
            <person name="Cros-Aarteil S."/>
            <person name="Calhoun S."/>
            <person name="Haridas S."/>
            <person name="Kuo A."/>
            <person name="Mondo S."/>
            <person name="Pangilinan J."/>
            <person name="Riley R."/>
            <person name="Labutti K."/>
            <person name="Andreopoulos B."/>
            <person name="Lipzen A."/>
            <person name="Chen C."/>
            <person name="Yanf M."/>
            <person name="Daum C."/>
            <person name="Ng V."/>
            <person name="Clum A."/>
            <person name="Steindorff A."/>
            <person name="Ohm R."/>
            <person name="Martin F."/>
            <person name="Silar P."/>
            <person name="Natvig D."/>
            <person name="Lalanne C."/>
            <person name="Gautier V."/>
            <person name="Ament-Velasquez S.L."/>
            <person name="Kruys A."/>
            <person name="Hutchinson M.I."/>
            <person name="Powell A.J."/>
            <person name="Barry K."/>
            <person name="Miller A.N."/>
            <person name="Grigoriev I.V."/>
            <person name="Debuchy R."/>
            <person name="Gladieux P."/>
            <person name="Thoren M.H."/>
            <person name="Johannesson H."/>
        </authorList>
    </citation>
    <scope>NUCLEOTIDE SEQUENCE</scope>
    <source>
        <strain evidence="5">SMH4607-1</strain>
    </source>
</reference>
<dbReference type="PANTHER" id="PTHR12001:SF72">
    <property type="entry name" value="THIJ_PFPI FAMILY PROTEIN (AFU_ORTHOLOGUE AFUA_3G01210)-RELATED"/>
    <property type="match status" value="1"/>
</dbReference>
<feature type="compositionally biased region" description="Basic and acidic residues" evidence="4">
    <location>
        <begin position="350"/>
        <end position="364"/>
    </location>
</feature>
<evidence type="ECO:0000313" key="5">
    <source>
        <dbReference type="EMBL" id="KAK0724127.1"/>
    </source>
</evidence>
<dbReference type="GO" id="GO:0046872">
    <property type="term" value="F:metal ion binding"/>
    <property type="evidence" value="ECO:0007669"/>
    <property type="project" value="UniProtKB-KW"/>
</dbReference>
<protein>
    <submittedName>
        <fullName evidence="5">Geranylgeranyl diphosphate synthase</fullName>
    </submittedName>
</protein>
<feature type="region of interest" description="Disordered" evidence="4">
    <location>
        <begin position="350"/>
        <end position="383"/>
    </location>
</feature>
<dbReference type="Pfam" id="PF19086">
    <property type="entry name" value="Terpene_syn_C_2"/>
    <property type="match status" value="1"/>
</dbReference>